<protein>
    <submittedName>
        <fullName evidence="1">Uncharacterized protein</fullName>
    </submittedName>
</protein>
<dbReference type="AlphaFoldDB" id="A0A9N9V8E9"/>
<reference evidence="1" key="1">
    <citation type="submission" date="2021-10" db="EMBL/GenBank/DDBJ databases">
        <authorList>
            <person name="Piombo E."/>
        </authorList>
    </citation>
    <scope>NUCLEOTIDE SEQUENCE</scope>
</reference>
<proteinExistence type="predicted"/>
<dbReference type="Proteomes" id="UP000696573">
    <property type="component" value="Unassembled WGS sequence"/>
</dbReference>
<name>A0A9N9V8E9_9HYPO</name>
<gene>
    <name evidence="1" type="ORF">CRHIZ90672A_00005534</name>
</gene>
<comment type="caution">
    <text evidence="1">The sequence shown here is derived from an EMBL/GenBank/DDBJ whole genome shotgun (WGS) entry which is preliminary data.</text>
</comment>
<accession>A0A9N9V8E9</accession>
<keyword evidence="2" id="KW-1185">Reference proteome</keyword>
<evidence type="ECO:0000313" key="2">
    <source>
        <dbReference type="Proteomes" id="UP000696573"/>
    </source>
</evidence>
<sequence>MWPSMMVEPPHDSEPSPPQYTCLKIADQEAAVVEDVWEAMIPRRRQELKWFNLEFTCAPENFHKNKNFMQRTFRDRKTQPYWKAKLFVRARNIPRLMRRGFHLSGADLIPGCGEIHFDDEGRAEEVGFDPSWRHRRCYYFMDAAGDPEWNATLEVFARSPSIVMNFRLEGITPDTVFLAYAYRWDKKSVYKASTLRSKHSFNTLFDEMPTATGYELKQNQKMTAAAAAAAAGGDASLVDRTKEKVKEVVAEAKDAVEFTA</sequence>
<dbReference type="EMBL" id="CABFNQ020000544">
    <property type="protein sequence ID" value="CAH0018904.1"/>
    <property type="molecule type" value="Genomic_DNA"/>
</dbReference>
<dbReference type="OrthoDB" id="4589291at2759"/>
<organism evidence="1 2">
    <name type="scientific">Clonostachys rhizophaga</name>
    <dbReference type="NCBI Taxonomy" id="160324"/>
    <lineage>
        <taxon>Eukaryota</taxon>
        <taxon>Fungi</taxon>
        <taxon>Dikarya</taxon>
        <taxon>Ascomycota</taxon>
        <taxon>Pezizomycotina</taxon>
        <taxon>Sordariomycetes</taxon>
        <taxon>Hypocreomycetidae</taxon>
        <taxon>Hypocreales</taxon>
        <taxon>Bionectriaceae</taxon>
        <taxon>Clonostachys</taxon>
    </lineage>
</organism>
<evidence type="ECO:0000313" key="1">
    <source>
        <dbReference type="EMBL" id="CAH0018904.1"/>
    </source>
</evidence>